<sequence>MSVQRRGRVRGRSGGRQGRGREEGRRGRNRNIDSKISKNLAAKVSSQVVRFRDPRGNRTGCSPSVGFYRIERAAGVPAEWGSGAGAGVWWANFTPRAWCGRRGTLPWERALDTACKPGSVIGVGEAHRVPLERKNDCSTTMTGPSHQMQPTSSAVAVAVASSAASYLDSPRASGGSSGQAVLGPGTPAPTPASCLHPENFYLIRLCSACSTPTWAI</sequence>
<dbReference type="AlphaFoldDB" id="A0A9P4KGU8"/>
<gene>
    <name evidence="2" type="ORF">CC78DRAFT_575899</name>
</gene>
<evidence type="ECO:0000313" key="2">
    <source>
        <dbReference type="EMBL" id="KAF2268426.1"/>
    </source>
</evidence>
<accession>A0A9P4KGU8</accession>
<dbReference type="EMBL" id="ML986586">
    <property type="protein sequence ID" value="KAF2268426.1"/>
    <property type="molecule type" value="Genomic_DNA"/>
</dbReference>
<dbReference type="Proteomes" id="UP000800093">
    <property type="component" value="Unassembled WGS sequence"/>
</dbReference>
<evidence type="ECO:0000313" key="3">
    <source>
        <dbReference type="Proteomes" id="UP000800093"/>
    </source>
</evidence>
<feature type="compositionally biased region" description="Basic and acidic residues" evidence="1">
    <location>
        <begin position="19"/>
        <end position="33"/>
    </location>
</feature>
<keyword evidence="3" id="KW-1185">Reference proteome</keyword>
<reference evidence="3" key="1">
    <citation type="journal article" date="2020" name="Stud. Mycol.">
        <title>101 Dothideomycetes genomes: A test case for predicting lifestyles and emergence of pathogens.</title>
        <authorList>
            <person name="Haridas S."/>
            <person name="Albert R."/>
            <person name="Binder M."/>
            <person name="Bloem J."/>
            <person name="LaButti K."/>
            <person name="Salamov A."/>
            <person name="Andreopoulos B."/>
            <person name="Baker S."/>
            <person name="Barry K."/>
            <person name="Bills G."/>
            <person name="Bluhm B."/>
            <person name="Cannon C."/>
            <person name="Castanera R."/>
            <person name="Culley D."/>
            <person name="Daum C."/>
            <person name="Ezra D."/>
            <person name="Gonzalez J."/>
            <person name="Henrissat B."/>
            <person name="Kuo A."/>
            <person name="Liang C."/>
            <person name="Lipzen A."/>
            <person name="Lutzoni F."/>
            <person name="Magnuson J."/>
            <person name="Mondo S."/>
            <person name="Nolan M."/>
            <person name="Ohm R."/>
            <person name="Pangilinan J."/>
            <person name="Park H.-J."/>
            <person name="Ramirez L."/>
            <person name="Alfaro M."/>
            <person name="Sun H."/>
            <person name="Tritt A."/>
            <person name="Yoshinaga Y."/>
            <person name="Zwiers L.-H."/>
            <person name="Turgeon B."/>
            <person name="Goodwin S."/>
            <person name="Spatafora J."/>
            <person name="Crous P."/>
            <person name="Grigoriev I."/>
        </authorList>
    </citation>
    <scope>NUCLEOTIDE SEQUENCE [LARGE SCALE GENOMIC DNA]</scope>
    <source>
        <strain evidence="3">CBS 304.66</strain>
    </source>
</reference>
<protein>
    <submittedName>
        <fullName evidence="2">Uncharacterized protein</fullName>
    </submittedName>
</protein>
<feature type="region of interest" description="Disordered" evidence="1">
    <location>
        <begin position="1"/>
        <end position="33"/>
    </location>
</feature>
<name>A0A9P4KGU8_9PLEO</name>
<organism evidence="2 3">
    <name type="scientific">Lojkania enalia</name>
    <dbReference type="NCBI Taxonomy" id="147567"/>
    <lineage>
        <taxon>Eukaryota</taxon>
        <taxon>Fungi</taxon>
        <taxon>Dikarya</taxon>
        <taxon>Ascomycota</taxon>
        <taxon>Pezizomycotina</taxon>
        <taxon>Dothideomycetes</taxon>
        <taxon>Pleosporomycetidae</taxon>
        <taxon>Pleosporales</taxon>
        <taxon>Pleosporales incertae sedis</taxon>
        <taxon>Lojkania</taxon>
    </lineage>
</organism>
<feature type="compositionally biased region" description="Basic residues" evidence="1">
    <location>
        <begin position="1"/>
        <end position="13"/>
    </location>
</feature>
<comment type="caution">
    <text evidence="2">The sequence shown here is derived from an EMBL/GenBank/DDBJ whole genome shotgun (WGS) entry which is preliminary data.</text>
</comment>
<evidence type="ECO:0000256" key="1">
    <source>
        <dbReference type="SAM" id="MobiDB-lite"/>
    </source>
</evidence>
<proteinExistence type="predicted"/>